<evidence type="ECO:0000313" key="1">
    <source>
        <dbReference type="EMBL" id="GHE55358.1"/>
    </source>
</evidence>
<comment type="caution">
    <text evidence="1">The sequence shown here is derived from an EMBL/GenBank/DDBJ whole genome shotgun (WGS) entry which is preliminary data.</text>
</comment>
<keyword evidence="2" id="KW-1185">Reference proteome</keyword>
<sequence>MTTLILTLVLVALFFVGMSVRLLLLKNGEFKGTCASQSPFLNKEGVKCGFCGKDVKAGEACGNPDNEVDKVLAKFK</sequence>
<dbReference type="RefSeq" id="WP_189628855.1">
    <property type="nucleotide sequence ID" value="NZ_BNAG01000001.1"/>
</dbReference>
<proteinExistence type="predicted"/>
<reference evidence="2" key="1">
    <citation type="journal article" date="2019" name="Int. J. Syst. Evol. Microbiol.">
        <title>The Global Catalogue of Microorganisms (GCM) 10K type strain sequencing project: providing services to taxonomists for standard genome sequencing and annotation.</title>
        <authorList>
            <consortium name="The Broad Institute Genomics Platform"/>
            <consortium name="The Broad Institute Genome Sequencing Center for Infectious Disease"/>
            <person name="Wu L."/>
            <person name="Ma J."/>
        </authorList>
    </citation>
    <scope>NUCLEOTIDE SEQUENCE [LARGE SCALE GENOMIC DNA]</scope>
    <source>
        <strain evidence="2">CGMCC 1.15111</strain>
    </source>
</reference>
<evidence type="ECO:0008006" key="3">
    <source>
        <dbReference type="Google" id="ProtNLM"/>
    </source>
</evidence>
<evidence type="ECO:0000313" key="2">
    <source>
        <dbReference type="Proteomes" id="UP000658258"/>
    </source>
</evidence>
<gene>
    <name evidence="1" type="ORF">GCM10011340_07630</name>
</gene>
<organism evidence="1 2">
    <name type="scientific">Roseivirga thermotolerans</name>
    <dbReference type="NCBI Taxonomy" id="1758176"/>
    <lineage>
        <taxon>Bacteria</taxon>
        <taxon>Pseudomonadati</taxon>
        <taxon>Bacteroidota</taxon>
        <taxon>Cytophagia</taxon>
        <taxon>Cytophagales</taxon>
        <taxon>Roseivirgaceae</taxon>
        <taxon>Roseivirga</taxon>
    </lineage>
</organism>
<dbReference type="Proteomes" id="UP000658258">
    <property type="component" value="Unassembled WGS sequence"/>
</dbReference>
<accession>A0ABQ3I1H3</accession>
<protein>
    <recommendedName>
        <fullName evidence="3">Membrane or secreted protein</fullName>
    </recommendedName>
</protein>
<dbReference type="EMBL" id="BNAG01000001">
    <property type="protein sequence ID" value="GHE55358.1"/>
    <property type="molecule type" value="Genomic_DNA"/>
</dbReference>
<name>A0ABQ3I1H3_9BACT</name>